<evidence type="ECO:0000256" key="2">
    <source>
        <dbReference type="ARBA" id="ARBA00022692"/>
    </source>
</evidence>
<dbReference type="OrthoDB" id="342281at2759"/>
<dbReference type="EnsemblMetazoa" id="CapteT165965">
    <property type="protein sequence ID" value="CapteP165965"/>
    <property type="gene ID" value="CapteG165965"/>
</dbReference>
<keyword evidence="9" id="KW-1185">Reference proteome</keyword>
<reference evidence="7 9" key="2">
    <citation type="journal article" date="2013" name="Nature">
        <title>Insights into bilaterian evolution from three spiralian genomes.</title>
        <authorList>
            <person name="Simakov O."/>
            <person name="Marletaz F."/>
            <person name="Cho S.J."/>
            <person name="Edsinger-Gonzales E."/>
            <person name="Havlak P."/>
            <person name="Hellsten U."/>
            <person name="Kuo D.H."/>
            <person name="Larsson T."/>
            <person name="Lv J."/>
            <person name="Arendt D."/>
            <person name="Savage R."/>
            <person name="Osoegawa K."/>
            <person name="de Jong P."/>
            <person name="Grimwood J."/>
            <person name="Chapman J.A."/>
            <person name="Shapiro H."/>
            <person name="Aerts A."/>
            <person name="Otillar R.P."/>
            <person name="Terry A.Y."/>
            <person name="Boore J.L."/>
            <person name="Grigoriev I.V."/>
            <person name="Lindberg D.R."/>
            <person name="Seaver E.C."/>
            <person name="Weisblat D.A."/>
            <person name="Putnam N.H."/>
            <person name="Rokhsar D.S."/>
        </authorList>
    </citation>
    <scope>NUCLEOTIDE SEQUENCE</scope>
    <source>
        <strain evidence="7 9">I ESC-2004</strain>
    </source>
</reference>
<dbReference type="AlphaFoldDB" id="R7V3Y3"/>
<keyword evidence="4" id="KW-0175">Coiled coil</keyword>
<dbReference type="EMBL" id="KB295123">
    <property type="protein sequence ID" value="ELU13563.1"/>
    <property type="molecule type" value="Genomic_DNA"/>
</dbReference>
<reference evidence="9" key="1">
    <citation type="submission" date="2012-12" db="EMBL/GenBank/DDBJ databases">
        <authorList>
            <person name="Hellsten U."/>
            <person name="Grimwood J."/>
            <person name="Chapman J.A."/>
            <person name="Shapiro H."/>
            <person name="Aerts A."/>
            <person name="Otillar R.P."/>
            <person name="Terry A.Y."/>
            <person name="Boore J.L."/>
            <person name="Simakov O."/>
            <person name="Marletaz F."/>
            <person name="Cho S.-J."/>
            <person name="Edsinger-Gonzales E."/>
            <person name="Havlak P."/>
            <person name="Kuo D.-H."/>
            <person name="Larsson T."/>
            <person name="Lv J."/>
            <person name="Arendt D."/>
            <person name="Savage R."/>
            <person name="Osoegawa K."/>
            <person name="de Jong P."/>
            <person name="Lindberg D.R."/>
            <person name="Seaver E.C."/>
            <person name="Weisblat D.A."/>
            <person name="Putnam N.H."/>
            <person name="Grigoriev I.V."/>
            <person name="Rokhsar D.S."/>
        </authorList>
    </citation>
    <scope>NUCLEOTIDE SEQUENCE</scope>
    <source>
        <strain evidence="9">I ESC-2004</strain>
    </source>
</reference>
<reference evidence="8" key="3">
    <citation type="submission" date="2015-06" db="UniProtKB">
        <authorList>
            <consortium name="EnsemblMetazoa"/>
        </authorList>
    </citation>
    <scope>IDENTIFICATION</scope>
</reference>
<evidence type="ECO:0000313" key="9">
    <source>
        <dbReference type="Proteomes" id="UP000014760"/>
    </source>
</evidence>
<dbReference type="Gene3D" id="2.60.120.260">
    <property type="entry name" value="Galactose-binding domain-like"/>
    <property type="match status" value="1"/>
</dbReference>
<keyword evidence="2" id="KW-0812">Transmembrane</keyword>
<gene>
    <name evidence="7" type="ORF">CAPTEDRAFT_165965</name>
</gene>
<dbReference type="PANTHER" id="PTHR12911:SF8">
    <property type="entry name" value="KLAROID PROTEIN-RELATED"/>
    <property type="match status" value="1"/>
</dbReference>
<protein>
    <recommendedName>
        <fullName evidence="6">SUN domain-containing protein</fullName>
    </recommendedName>
</protein>
<evidence type="ECO:0000313" key="7">
    <source>
        <dbReference type="EMBL" id="ELU13563.1"/>
    </source>
</evidence>
<sequence>MESDVAEIVQKLLALNSKTNDDTTLLVAALEERLKALMGDVATLNAAHALLRNDTKACCQNETGLPLLIQSAVAAEAAKFQVKETHAGIAAGGLSEDRVMLLIQNALAIYEADKTGRVDYALESAGGSIISTRCTETYNRRTTEISLFGIPLWYATNSPRTVIQPDMQPGQCWAFKGTQGFLVIQLLTPIQPTAFSLEHIPKSLSPNGRIESAPKEFSVWGLIDENDAEGINLGNFSYQDNGETLQYFPVEETQTESYRYVELRITSNHGNPEYTCLYRFRVHGTPSYA</sequence>
<dbReference type="PANTHER" id="PTHR12911">
    <property type="entry name" value="SAD1/UNC-84-LIKE PROTEIN-RELATED"/>
    <property type="match status" value="1"/>
</dbReference>
<evidence type="ECO:0000313" key="8">
    <source>
        <dbReference type="EnsemblMetazoa" id="CapteP165965"/>
    </source>
</evidence>
<evidence type="ECO:0000256" key="5">
    <source>
        <dbReference type="ARBA" id="ARBA00023136"/>
    </source>
</evidence>
<evidence type="ECO:0000256" key="3">
    <source>
        <dbReference type="ARBA" id="ARBA00022989"/>
    </source>
</evidence>
<dbReference type="Proteomes" id="UP000014760">
    <property type="component" value="Unassembled WGS sequence"/>
</dbReference>
<dbReference type="OMA" id="DEDQVQM"/>
<dbReference type="HOGENOM" id="CLU_963920_0_0_1"/>
<dbReference type="FunFam" id="2.60.120.260:FF:000009">
    <property type="entry name" value="SUN domain-containing protein 1 isoform X1"/>
    <property type="match status" value="1"/>
</dbReference>
<dbReference type="EMBL" id="AMQN01005092">
    <property type="status" value="NOT_ANNOTATED_CDS"/>
    <property type="molecule type" value="Genomic_DNA"/>
</dbReference>
<dbReference type="GO" id="GO:0043495">
    <property type="term" value="F:protein-membrane adaptor activity"/>
    <property type="evidence" value="ECO:0007669"/>
    <property type="project" value="TreeGrafter"/>
</dbReference>
<evidence type="ECO:0000256" key="4">
    <source>
        <dbReference type="ARBA" id="ARBA00023054"/>
    </source>
</evidence>
<keyword evidence="5" id="KW-0472">Membrane</keyword>
<proteinExistence type="predicted"/>
<keyword evidence="3" id="KW-1133">Transmembrane helix</keyword>
<dbReference type="GO" id="GO:0034993">
    <property type="term" value="C:meiotic nuclear membrane microtubule tethering complex"/>
    <property type="evidence" value="ECO:0007669"/>
    <property type="project" value="TreeGrafter"/>
</dbReference>
<accession>R7V3Y3</accession>
<dbReference type="PROSITE" id="PS51469">
    <property type="entry name" value="SUN"/>
    <property type="match status" value="1"/>
</dbReference>
<feature type="domain" description="SUN" evidence="6">
    <location>
        <begin position="126"/>
        <end position="287"/>
    </location>
</feature>
<dbReference type="InterPro" id="IPR012919">
    <property type="entry name" value="SUN_dom"/>
</dbReference>
<dbReference type="InterPro" id="IPR045119">
    <property type="entry name" value="SUN1-5"/>
</dbReference>
<dbReference type="STRING" id="283909.R7V3Y3"/>
<comment type="subcellular location">
    <subcellularLocation>
        <location evidence="1">Membrane</location>
    </subcellularLocation>
</comment>
<evidence type="ECO:0000256" key="1">
    <source>
        <dbReference type="ARBA" id="ARBA00004370"/>
    </source>
</evidence>
<name>R7V3Y3_CAPTE</name>
<evidence type="ECO:0000259" key="6">
    <source>
        <dbReference type="PROSITE" id="PS51469"/>
    </source>
</evidence>
<dbReference type="Pfam" id="PF07738">
    <property type="entry name" value="Sad1_UNC"/>
    <property type="match status" value="1"/>
</dbReference>
<organism evidence="7">
    <name type="scientific">Capitella teleta</name>
    <name type="common">Polychaete worm</name>
    <dbReference type="NCBI Taxonomy" id="283909"/>
    <lineage>
        <taxon>Eukaryota</taxon>
        <taxon>Metazoa</taxon>
        <taxon>Spiralia</taxon>
        <taxon>Lophotrochozoa</taxon>
        <taxon>Annelida</taxon>
        <taxon>Polychaeta</taxon>
        <taxon>Sedentaria</taxon>
        <taxon>Scolecida</taxon>
        <taxon>Capitellidae</taxon>
        <taxon>Capitella</taxon>
    </lineage>
</organism>